<keyword evidence="3" id="KW-1185">Reference proteome</keyword>
<organism evidence="2 3">
    <name type="scientific">Pyrodictium occultum</name>
    <dbReference type="NCBI Taxonomy" id="2309"/>
    <lineage>
        <taxon>Archaea</taxon>
        <taxon>Thermoproteota</taxon>
        <taxon>Thermoprotei</taxon>
        <taxon>Desulfurococcales</taxon>
        <taxon>Pyrodictiaceae</taxon>
        <taxon>Pyrodictium</taxon>
    </lineage>
</organism>
<dbReference type="Proteomes" id="UP000053352">
    <property type="component" value="Unassembled WGS sequence"/>
</dbReference>
<feature type="domain" description="NAD-dependent epimerase/dehydratase" evidence="1">
    <location>
        <begin position="3"/>
        <end position="241"/>
    </location>
</feature>
<dbReference type="InterPro" id="IPR050177">
    <property type="entry name" value="Lipid_A_modif_metabolic_enz"/>
</dbReference>
<dbReference type="Pfam" id="PF01370">
    <property type="entry name" value="Epimerase"/>
    <property type="match status" value="1"/>
</dbReference>
<protein>
    <recommendedName>
        <fullName evidence="1">NAD-dependent epimerase/dehydratase domain-containing protein</fullName>
    </recommendedName>
</protein>
<dbReference type="InterPro" id="IPR001509">
    <property type="entry name" value="Epimerase_deHydtase"/>
</dbReference>
<name>A0A0V8RRN7_PYROC</name>
<dbReference type="Gene3D" id="3.40.50.720">
    <property type="entry name" value="NAD(P)-binding Rossmann-like Domain"/>
    <property type="match status" value="1"/>
</dbReference>
<reference evidence="2 3" key="1">
    <citation type="submission" date="2015-11" db="EMBL/GenBank/DDBJ databases">
        <title>Genome sequence of Pyrodictium occultum PL-19, a marine hyperthermophilic archaeon isolated from Volcano, Italy.</title>
        <authorList>
            <person name="Utturkar S."/>
            <person name="Huber H."/>
            <person name="Leptihn S."/>
            <person name="Brown S."/>
            <person name="Stetter K.O."/>
            <person name="Podar M."/>
        </authorList>
    </citation>
    <scope>NUCLEOTIDE SEQUENCE [LARGE SCALE GENOMIC DNA]</scope>
    <source>
        <strain evidence="2 3">PL-19</strain>
    </source>
</reference>
<comment type="caution">
    <text evidence="2">The sequence shown here is derived from an EMBL/GenBank/DDBJ whole genome shotgun (WGS) entry which is preliminary data.</text>
</comment>
<proteinExistence type="predicted"/>
<accession>A0A0V8RRN7</accession>
<dbReference type="PANTHER" id="PTHR43245">
    <property type="entry name" value="BIFUNCTIONAL POLYMYXIN RESISTANCE PROTEIN ARNA"/>
    <property type="match status" value="1"/>
</dbReference>
<gene>
    <name evidence="2" type="ORF">CF15_08350</name>
</gene>
<sequence length="319" mass="34785">MAVLVTGGAGFVGRHVVGLLLERGYEAVVVDNLYSPGSAGAAMRLRWLGARVVWGDVSRWETLLHAVGEAGLGRGDVEAVVHLAAVVGVEEAWGRPRLALEVNVEGTLNVLELARLLDAERIVYASSAAVYGEPRYLPIDENHPLEPVSLYGWSKLAGETLLWQYQRAYGLRPAALRLFNVYGPGMRPGPYAGVVYRFIEALLRGEPPVVYGDGEQTRDLVYVGDVAEAMLRAVEAGYTGPANIGTGRETSINQLYRMLCSLLGGGCPEPLHKPPRPGDVRRSVASIRLAEEKLGWKPRTGLEQGLRETIKYYRGRVEP</sequence>
<evidence type="ECO:0000313" key="3">
    <source>
        <dbReference type="Proteomes" id="UP000053352"/>
    </source>
</evidence>
<dbReference type="EMBL" id="LNTB01000002">
    <property type="protein sequence ID" value="KSW10775.1"/>
    <property type="molecule type" value="Genomic_DNA"/>
</dbReference>
<dbReference type="AlphaFoldDB" id="A0A0V8RRN7"/>
<dbReference type="InterPro" id="IPR036291">
    <property type="entry name" value="NAD(P)-bd_dom_sf"/>
</dbReference>
<dbReference type="OrthoDB" id="4907at2157"/>
<dbReference type="SUPFAM" id="SSF51735">
    <property type="entry name" value="NAD(P)-binding Rossmann-fold domains"/>
    <property type="match status" value="1"/>
</dbReference>
<dbReference type="STRING" id="2309.CF15_08350"/>
<dbReference type="PANTHER" id="PTHR43245:SF13">
    <property type="entry name" value="UDP-D-APIOSE_UDP-D-XYLOSE SYNTHASE 2"/>
    <property type="match status" value="1"/>
</dbReference>
<evidence type="ECO:0000313" key="2">
    <source>
        <dbReference type="EMBL" id="KSW10775.1"/>
    </source>
</evidence>
<evidence type="ECO:0000259" key="1">
    <source>
        <dbReference type="Pfam" id="PF01370"/>
    </source>
</evidence>